<evidence type="ECO:0000313" key="1">
    <source>
        <dbReference type="EMBL" id="PWD97595.1"/>
    </source>
</evidence>
<name>A0A2U2B3F5_9BACT</name>
<gene>
    <name evidence="1" type="ORF">DDZ16_19845</name>
</gene>
<sequence>MSESLNICLSCGFCCDGSLIGFVELGKEELSRLRVLMEIEEFEKSGFFLLPCNNLGCDGCKIYPQRPRQCDNFKCGMLKSIENKELDFALAIETINVVKQKRIAIEEKFETLPFKLESPSFYFKVLELKKLLQQENNELSRSEHFLDLLSDLEELNKLVSKSFGVSYF</sequence>
<evidence type="ECO:0008006" key="3">
    <source>
        <dbReference type="Google" id="ProtNLM"/>
    </source>
</evidence>
<reference evidence="1 2" key="1">
    <citation type="submission" date="2018-05" db="EMBL/GenBank/DDBJ databases">
        <title>Marinilabilia rubrum sp. nov., isolated from saltern sediment.</title>
        <authorList>
            <person name="Zhang R."/>
        </authorList>
    </citation>
    <scope>NUCLEOTIDE SEQUENCE [LARGE SCALE GENOMIC DNA]</scope>
    <source>
        <strain evidence="1 2">WTE16</strain>
    </source>
</reference>
<dbReference type="OrthoDB" id="7391735at2"/>
<keyword evidence="2" id="KW-1185">Reference proteome</keyword>
<dbReference type="InterPro" id="IPR005358">
    <property type="entry name" value="Puta_zinc/iron-chelating_dom"/>
</dbReference>
<accession>A0A2U2B3F5</accession>
<protein>
    <recommendedName>
        <fullName evidence="3">YkgJ family cysteine cluster protein</fullName>
    </recommendedName>
</protein>
<proteinExistence type="predicted"/>
<organism evidence="1 2">
    <name type="scientific">Marinilabilia rubra</name>
    <dbReference type="NCBI Taxonomy" id="2162893"/>
    <lineage>
        <taxon>Bacteria</taxon>
        <taxon>Pseudomonadati</taxon>
        <taxon>Bacteroidota</taxon>
        <taxon>Bacteroidia</taxon>
        <taxon>Marinilabiliales</taxon>
        <taxon>Marinilabiliaceae</taxon>
        <taxon>Marinilabilia</taxon>
    </lineage>
</organism>
<comment type="caution">
    <text evidence="1">The sequence shown here is derived from an EMBL/GenBank/DDBJ whole genome shotgun (WGS) entry which is preliminary data.</text>
</comment>
<dbReference type="Proteomes" id="UP000244956">
    <property type="component" value="Unassembled WGS sequence"/>
</dbReference>
<dbReference type="EMBL" id="QEWP01000031">
    <property type="protein sequence ID" value="PWD97595.1"/>
    <property type="molecule type" value="Genomic_DNA"/>
</dbReference>
<evidence type="ECO:0000313" key="2">
    <source>
        <dbReference type="Proteomes" id="UP000244956"/>
    </source>
</evidence>
<dbReference type="AlphaFoldDB" id="A0A2U2B3F5"/>
<dbReference type="RefSeq" id="WP_109266226.1">
    <property type="nucleotide sequence ID" value="NZ_QEWP01000031.1"/>
</dbReference>
<dbReference type="Pfam" id="PF03692">
    <property type="entry name" value="CxxCxxCC"/>
    <property type="match status" value="1"/>
</dbReference>